<evidence type="ECO:0000256" key="5">
    <source>
        <dbReference type="ARBA" id="ARBA00022617"/>
    </source>
</evidence>
<dbReference type="Pfam" id="PF00141">
    <property type="entry name" value="peroxidase"/>
    <property type="match status" value="1"/>
</dbReference>
<evidence type="ECO:0000313" key="19">
    <source>
        <dbReference type="Proteomes" id="UP000623129"/>
    </source>
</evidence>
<comment type="cofactor">
    <cofactor evidence="14">
        <name>Ca(2+)</name>
        <dbReference type="ChEBI" id="CHEBI:29108"/>
    </cofactor>
    <text evidence="14">Binds 2 calcium ions per subunit.</text>
</comment>
<dbReference type="PANTHER" id="PTHR31517:SF84">
    <property type="entry name" value="PEROXIDASE"/>
    <property type="match status" value="1"/>
</dbReference>
<keyword evidence="19" id="KW-1185">Reference proteome</keyword>
<evidence type="ECO:0000256" key="4">
    <source>
        <dbReference type="ARBA" id="ARBA00022559"/>
    </source>
</evidence>
<dbReference type="GO" id="GO:0046872">
    <property type="term" value="F:metal ion binding"/>
    <property type="evidence" value="ECO:0007669"/>
    <property type="project" value="UniProtKB-KW"/>
</dbReference>
<gene>
    <name evidence="18" type="ORF">FCM35_KLT19168</name>
</gene>
<dbReference type="Gene3D" id="1.10.420.10">
    <property type="entry name" value="Peroxidase, domain 2"/>
    <property type="match status" value="1"/>
</dbReference>
<dbReference type="GO" id="GO:0020037">
    <property type="term" value="F:heme binding"/>
    <property type="evidence" value="ECO:0007669"/>
    <property type="project" value="InterPro"/>
</dbReference>
<protein>
    <recommendedName>
        <fullName evidence="3">peroxidase</fullName>
        <ecNumber evidence="3">1.11.1.7</ecNumber>
    </recommendedName>
</protein>
<dbReference type="PRINTS" id="PR00458">
    <property type="entry name" value="PEROXIDASE"/>
</dbReference>
<feature type="binding site" evidence="13">
    <location>
        <position position="108"/>
    </location>
    <ligand>
        <name>substrate</name>
    </ligand>
</feature>
<dbReference type="GO" id="GO:0006979">
    <property type="term" value="P:response to oxidative stress"/>
    <property type="evidence" value="ECO:0007669"/>
    <property type="project" value="InterPro"/>
</dbReference>
<feature type="binding site" evidence="14">
    <location>
        <position position="185"/>
    </location>
    <ligand>
        <name>Ca(2+)</name>
        <dbReference type="ChEBI" id="CHEBI:29108"/>
        <label>2</label>
    </ligand>
</feature>
<dbReference type="InterPro" id="IPR019793">
    <property type="entry name" value="Peroxidases_heam-ligand_BS"/>
</dbReference>
<dbReference type="GO" id="GO:0042744">
    <property type="term" value="P:hydrogen peroxide catabolic process"/>
    <property type="evidence" value="ECO:0007669"/>
    <property type="project" value="UniProtKB-KW"/>
</dbReference>
<keyword evidence="6 14" id="KW-0479">Metal-binding</keyword>
<dbReference type="SUPFAM" id="SSF48113">
    <property type="entry name" value="Heme-dependent peroxidases"/>
    <property type="match status" value="1"/>
</dbReference>
<dbReference type="InterPro" id="IPR010255">
    <property type="entry name" value="Haem_peroxidase_sf"/>
</dbReference>
<comment type="cofactor">
    <cofactor evidence="14">
        <name>heme b</name>
        <dbReference type="ChEBI" id="CHEBI:60344"/>
    </cofactor>
    <text evidence="14">Binds 1 heme b (iron(II)-protoporphyrin IX) group per subunit.</text>
</comment>
<feature type="disulfide bond" evidence="15">
    <location>
        <begin position="145"/>
        <end position="172"/>
    </location>
</feature>
<feature type="binding site" evidence="14">
    <location>
        <position position="193"/>
    </location>
    <ligand>
        <name>Ca(2+)</name>
        <dbReference type="ChEBI" id="CHEBI:29108"/>
        <label>2</label>
    </ligand>
</feature>
<evidence type="ECO:0000313" key="18">
    <source>
        <dbReference type="EMBL" id="KAF3336582.1"/>
    </source>
</evidence>
<comment type="similarity">
    <text evidence="2">Belongs to the peroxidase family. Ascorbate peroxidase subfamily.</text>
</comment>
<feature type="chain" id="PRO_5033016472" description="peroxidase" evidence="16">
    <location>
        <begin position="28"/>
        <end position="267"/>
    </location>
</feature>
<evidence type="ECO:0000256" key="3">
    <source>
        <dbReference type="ARBA" id="ARBA00012313"/>
    </source>
</evidence>
<keyword evidence="10 15" id="KW-1015">Disulfide bond</keyword>
<evidence type="ECO:0000256" key="8">
    <source>
        <dbReference type="ARBA" id="ARBA00023002"/>
    </source>
</evidence>
<evidence type="ECO:0000256" key="16">
    <source>
        <dbReference type="SAM" id="SignalP"/>
    </source>
</evidence>
<keyword evidence="7 14" id="KW-0106">Calcium</keyword>
<feature type="binding site" description="axial binding residue" evidence="14">
    <location>
        <position position="138"/>
    </location>
    <ligand>
        <name>heme b</name>
        <dbReference type="ChEBI" id="CHEBI:60344"/>
    </ligand>
    <ligandPart>
        <name>Fe</name>
        <dbReference type="ChEBI" id="CHEBI:18248"/>
    </ligandPart>
</feature>
<evidence type="ECO:0000256" key="7">
    <source>
        <dbReference type="ARBA" id="ARBA00022837"/>
    </source>
</evidence>
<dbReference type="AlphaFoldDB" id="A0A833VEL2"/>
<dbReference type="OrthoDB" id="652522at2759"/>
<feature type="domain" description="Plant heme peroxidase family profile" evidence="17">
    <location>
        <begin position="28"/>
        <end position="267"/>
    </location>
</feature>
<evidence type="ECO:0000256" key="12">
    <source>
        <dbReference type="ARBA" id="ARBA00023324"/>
    </source>
</evidence>
<keyword evidence="9 14" id="KW-0408">Iron</keyword>
<evidence type="ECO:0000256" key="14">
    <source>
        <dbReference type="PIRSR" id="PIRSR600823-3"/>
    </source>
</evidence>
<sequence>MESKISIFITCLVFAAAFQLLLPVSEASLKVGYYKSKCKKAESIVKSTVRNFIVKNPGLVAGVIRMFFHDCFVRCEMDICKVVVNVDLRKSRLDGRVSNGSEALQLLPPPSFNLTQLEASFARNGLSTAEMVTLSGAHSIGRSHCSSFTSRLYPTIDPTMNQGFGSSLRKLCPQNAAVDGVVPQDFVSPNKLDEQYYKNVESLTALFFSDWSLLTSSETQKQVDTYTKVPGAFKVDFANAMIKMGSISDALAGSSGEVRGPTCRAVN</sequence>
<evidence type="ECO:0000256" key="9">
    <source>
        <dbReference type="ARBA" id="ARBA00023004"/>
    </source>
</evidence>
<keyword evidence="11" id="KW-0325">Glycoprotein</keyword>
<dbReference type="InterPro" id="IPR019794">
    <property type="entry name" value="Peroxidases_AS"/>
</dbReference>
<keyword evidence="16" id="KW-0732">Signal</keyword>
<evidence type="ECO:0000256" key="10">
    <source>
        <dbReference type="ARBA" id="ARBA00023157"/>
    </source>
</evidence>
<dbReference type="EC" id="1.11.1.7" evidence="3"/>
<keyword evidence="8" id="KW-0560">Oxidoreductase</keyword>
<evidence type="ECO:0000256" key="1">
    <source>
        <dbReference type="ARBA" id="ARBA00000189"/>
    </source>
</evidence>
<dbReference type="InterPro" id="IPR002016">
    <property type="entry name" value="Haem_peroxidase"/>
</dbReference>
<dbReference type="PROSITE" id="PS00435">
    <property type="entry name" value="PEROXIDASE_1"/>
    <property type="match status" value="1"/>
</dbReference>
<reference evidence="18" key="1">
    <citation type="submission" date="2020-01" db="EMBL/GenBank/DDBJ databases">
        <title>Genome sequence of Kobresia littledalei, the first chromosome-level genome in the family Cyperaceae.</title>
        <authorList>
            <person name="Qu G."/>
        </authorList>
    </citation>
    <scope>NUCLEOTIDE SEQUENCE</scope>
    <source>
        <strain evidence="18">C.B.Clarke</strain>
        <tissue evidence="18">Leaf</tissue>
    </source>
</reference>
<evidence type="ECO:0000256" key="13">
    <source>
        <dbReference type="PIRSR" id="PIRSR600823-2"/>
    </source>
</evidence>
<dbReference type="FunFam" id="1.10.420.10:FF:000006">
    <property type="entry name" value="Peroxidase"/>
    <property type="match status" value="1"/>
</dbReference>
<name>A0A833VEL2_9POAL</name>
<dbReference type="PROSITE" id="PS50873">
    <property type="entry name" value="PEROXIDASE_4"/>
    <property type="match status" value="1"/>
</dbReference>
<dbReference type="Proteomes" id="UP000623129">
    <property type="component" value="Unassembled WGS sequence"/>
</dbReference>
<comment type="caution">
    <text evidence="18">The sequence shown here is derived from an EMBL/GenBank/DDBJ whole genome shotgun (WGS) entry which is preliminary data.</text>
</comment>
<dbReference type="Gene3D" id="1.10.520.10">
    <property type="match status" value="2"/>
</dbReference>
<dbReference type="PROSITE" id="PS00436">
    <property type="entry name" value="PEROXIDASE_2"/>
    <property type="match status" value="1"/>
</dbReference>
<feature type="signal peptide" evidence="16">
    <location>
        <begin position="1"/>
        <end position="27"/>
    </location>
</feature>
<evidence type="ECO:0000256" key="15">
    <source>
        <dbReference type="PIRSR" id="PIRSR600823-5"/>
    </source>
</evidence>
<accession>A0A833VEL2</accession>
<organism evidence="18 19">
    <name type="scientific">Carex littledalei</name>
    <dbReference type="NCBI Taxonomy" id="544730"/>
    <lineage>
        <taxon>Eukaryota</taxon>
        <taxon>Viridiplantae</taxon>
        <taxon>Streptophyta</taxon>
        <taxon>Embryophyta</taxon>
        <taxon>Tracheophyta</taxon>
        <taxon>Spermatophyta</taxon>
        <taxon>Magnoliopsida</taxon>
        <taxon>Liliopsida</taxon>
        <taxon>Poales</taxon>
        <taxon>Cyperaceae</taxon>
        <taxon>Cyperoideae</taxon>
        <taxon>Cariceae</taxon>
        <taxon>Carex</taxon>
        <taxon>Carex subgen. Euthyceras</taxon>
    </lineage>
</organism>
<evidence type="ECO:0000259" key="17">
    <source>
        <dbReference type="PROSITE" id="PS50873"/>
    </source>
</evidence>
<dbReference type="EMBL" id="SWLB01000007">
    <property type="protein sequence ID" value="KAF3336582.1"/>
    <property type="molecule type" value="Genomic_DNA"/>
</dbReference>
<evidence type="ECO:0000256" key="11">
    <source>
        <dbReference type="ARBA" id="ARBA00023180"/>
    </source>
</evidence>
<proteinExistence type="inferred from homology"/>
<evidence type="ECO:0000256" key="2">
    <source>
        <dbReference type="ARBA" id="ARBA00006873"/>
    </source>
</evidence>
<evidence type="ECO:0000256" key="6">
    <source>
        <dbReference type="ARBA" id="ARBA00022723"/>
    </source>
</evidence>
<dbReference type="GO" id="GO:0140825">
    <property type="term" value="F:lactoperoxidase activity"/>
    <property type="evidence" value="ECO:0007669"/>
    <property type="project" value="UniProtKB-EC"/>
</dbReference>
<comment type="catalytic activity">
    <reaction evidence="1">
        <text>2 a phenolic donor + H2O2 = 2 a phenolic radical donor + 2 H2O</text>
        <dbReference type="Rhea" id="RHEA:56136"/>
        <dbReference type="ChEBI" id="CHEBI:15377"/>
        <dbReference type="ChEBI" id="CHEBI:16240"/>
        <dbReference type="ChEBI" id="CHEBI:139520"/>
        <dbReference type="ChEBI" id="CHEBI:139521"/>
        <dbReference type="EC" id="1.11.1.7"/>
    </reaction>
</comment>
<dbReference type="InterPro" id="IPR000823">
    <property type="entry name" value="Peroxidase_pln"/>
</dbReference>
<dbReference type="PANTHER" id="PTHR31517">
    <property type="match status" value="1"/>
</dbReference>
<keyword evidence="5" id="KW-0349">Heme</keyword>
<keyword evidence="12" id="KW-0376">Hydrogen peroxide</keyword>
<keyword evidence="4 18" id="KW-0575">Peroxidase</keyword>